<protein>
    <submittedName>
        <fullName evidence="2">Uncharacterized protein</fullName>
    </submittedName>
</protein>
<accession>A0AAD6NF40</accession>
<dbReference type="Proteomes" id="UP001221413">
    <property type="component" value="Unassembled WGS sequence"/>
</dbReference>
<keyword evidence="3" id="KW-1185">Reference proteome</keyword>
<comment type="caution">
    <text evidence="2">The sequence shown here is derived from an EMBL/GenBank/DDBJ whole genome shotgun (WGS) entry which is preliminary data.</text>
</comment>
<dbReference type="AlphaFoldDB" id="A0AAD6NF40"/>
<sequence>MEFEWTCCRCRQENSTCTRCNCNHSYCNICANIAPRCTSQPPIPSAGLYSPLSPCDYTSSSSSSPVLSYSSFNFNEESIRPRSTPQPLGVLHSTHPANQLSLIAPFYDSAPPPSSMPSSASTTGTVTTISSNGGSSSRRRHLIRPRLSISHFKGLWSSNSSSCDDHSDDENLGSSTSRRTHTPSGSVSRVDKWWMQL</sequence>
<evidence type="ECO:0000256" key="1">
    <source>
        <dbReference type="SAM" id="MobiDB-lite"/>
    </source>
</evidence>
<evidence type="ECO:0000313" key="3">
    <source>
        <dbReference type="Proteomes" id="UP001221413"/>
    </source>
</evidence>
<feature type="region of interest" description="Disordered" evidence="1">
    <location>
        <begin position="111"/>
        <end position="143"/>
    </location>
</feature>
<feature type="compositionally biased region" description="Low complexity" evidence="1">
    <location>
        <begin position="116"/>
        <end position="136"/>
    </location>
</feature>
<gene>
    <name evidence="2" type="ORF">Dda_9339</name>
</gene>
<proteinExistence type="predicted"/>
<feature type="region of interest" description="Disordered" evidence="1">
    <location>
        <begin position="157"/>
        <end position="188"/>
    </location>
</feature>
<dbReference type="EMBL" id="JAQGDS010000017">
    <property type="protein sequence ID" value="KAJ6255880.1"/>
    <property type="molecule type" value="Genomic_DNA"/>
</dbReference>
<feature type="compositionally biased region" description="Polar residues" evidence="1">
    <location>
        <begin position="172"/>
        <end position="187"/>
    </location>
</feature>
<name>A0AAD6NF40_DREDA</name>
<evidence type="ECO:0000313" key="2">
    <source>
        <dbReference type="EMBL" id="KAJ6255880.1"/>
    </source>
</evidence>
<organism evidence="2 3">
    <name type="scientific">Drechslerella dactyloides</name>
    <name type="common">Nematode-trapping fungus</name>
    <name type="synonym">Arthrobotrys dactyloides</name>
    <dbReference type="NCBI Taxonomy" id="74499"/>
    <lineage>
        <taxon>Eukaryota</taxon>
        <taxon>Fungi</taxon>
        <taxon>Dikarya</taxon>
        <taxon>Ascomycota</taxon>
        <taxon>Pezizomycotina</taxon>
        <taxon>Orbiliomycetes</taxon>
        <taxon>Orbiliales</taxon>
        <taxon>Orbiliaceae</taxon>
        <taxon>Drechslerella</taxon>
    </lineage>
</organism>
<reference evidence="2" key="1">
    <citation type="submission" date="2023-01" db="EMBL/GenBank/DDBJ databases">
        <title>The chitinases involved in constricting ring structure development in the nematode-trapping fungus Drechslerella dactyloides.</title>
        <authorList>
            <person name="Wang R."/>
            <person name="Zhang L."/>
            <person name="Tang P."/>
            <person name="Li S."/>
            <person name="Liang L."/>
        </authorList>
    </citation>
    <scope>NUCLEOTIDE SEQUENCE</scope>
    <source>
        <strain evidence="2">YMF1.00031</strain>
    </source>
</reference>